<dbReference type="STRING" id="78345.BMERY_1428"/>
<feature type="domain" description="HTH lacI-type" evidence="5">
    <location>
        <begin position="2"/>
        <end position="56"/>
    </location>
</feature>
<keyword evidence="1" id="KW-0678">Repressor</keyword>
<dbReference type="eggNOG" id="COG1609">
    <property type="taxonomic scope" value="Bacteria"/>
</dbReference>
<dbReference type="OrthoDB" id="37081at2"/>
<dbReference type="GO" id="GO:0000976">
    <property type="term" value="F:transcription cis-regulatory region binding"/>
    <property type="evidence" value="ECO:0007669"/>
    <property type="project" value="TreeGrafter"/>
</dbReference>
<dbReference type="EMBL" id="JGZC01000007">
    <property type="protein sequence ID" value="KFI70064.1"/>
    <property type="molecule type" value="Genomic_DNA"/>
</dbReference>
<dbReference type="SMART" id="SM00354">
    <property type="entry name" value="HTH_LACI"/>
    <property type="match status" value="1"/>
</dbReference>
<proteinExistence type="predicted"/>
<dbReference type="InterPro" id="IPR028082">
    <property type="entry name" value="Peripla_BP_I"/>
</dbReference>
<dbReference type="SUPFAM" id="SSF53822">
    <property type="entry name" value="Periplasmic binding protein-like I"/>
    <property type="match status" value="1"/>
</dbReference>
<dbReference type="InterPro" id="IPR000843">
    <property type="entry name" value="HTH_LacI"/>
</dbReference>
<evidence type="ECO:0000256" key="4">
    <source>
        <dbReference type="ARBA" id="ARBA00023163"/>
    </source>
</evidence>
<dbReference type="Gene3D" id="3.40.50.2300">
    <property type="match status" value="2"/>
</dbReference>
<dbReference type="PROSITE" id="PS00356">
    <property type="entry name" value="HTH_LACI_1"/>
    <property type="match status" value="1"/>
</dbReference>
<dbReference type="AlphaFoldDB" id="A0A087BGB4"/>
<dbReference type="PANTHER" id="PTHR30146">
    <property type="entry name" value="LACI-RELATED TRANSCRIPTIONAL REPRESSOR"/>
    <property type="match status" value="1"/>
</dbReference>
<dbReference type="Pfam" id="PF00356">
    <property type="entry name" value="LacI"/>
    <property type="match status" value="1"/>
</dbReference>
<dbReference type="CDD" id="cd01392">
    <property type="entry name" value="HTH_LacI"/>
    <property type="match status" value="1"/>
</dbReference>
<evidence type="ECO:0000313" key="6">
    <source>
        <dbReference type="EMBL" id="KFI70064.1"/>
    </source>
</evidence>
<keyword evidence="2" id="KW-0805">Transcription regulation</keyword>
<evidence type="ECO:0000256" key="1">
    <source>
        <dbReference type="ARBA" id="ARBA00022491"/>
    </source>
</evidence>
<keyword evidence="4" id="KW-0804">Transcription</keyword>
<evidence type="ECO:0000259" key="5">
    <source>
        <dbReference type="PROSITE" id="PS50932"/>
    </source>
</evidence>
<keyword evidence="3" id="KW-0238">DNA-binding</keyword>
<dbReference type="InterPro" id="IPR010982">
    <property type="entry name" value="Lambda_DNA-bd_dom_sf"/>
</dbReference>
<dbReference type="CDD" id="cd06291">
    <property type="entry name" value="PBP1_Qymf-like"/>
    <property type="match status" value="1"/>
</dbReference>
<dbReference type="Proteomes" id="UP000029060">
    <property type="component" value="Unassembled WGS sequence"/>
</dbReference>
<keyword evidence="7" id="KW-1185">Reference proteome</keyword>
<evidence type="ECO:0000256" key="2">
    <source>
        <dbReference type="ARBA" id="ARBA00023015"/>
    </source>
</evidence>
<organism evidence="6 7">
    <name type="scientific">Bifidobacterium merycicum</name>
    <dbReference type="NCBI Taxonomy" id="78345"/>
    <lineage>
        <taxon>Bacteria</taxon>
        <taxon>Bacillati</taxon>
        <taxon>Actinomycetota</taxon>
        <taxon>Actinomycetes</taxon>
        <taxon>Bifidobacteriales</taxon>
        <taxon>Bifidobacteriaceae</taxon>
        <taxon>Bifidobacterium</taxon>
    </lineage>
</organism>
<evidence type="ECO:0000256" key="3">
    <source>
        <dbReference type="ARBA" id="ARBA00023125"/>
    </source>
</evidence>
<dbReference type="InterPro" id="IPR046335">
    <property type="entry name" value="LacI/GalR-like_sensor"/>
</dbReference>
<protein>
    <submittedName>
        <fullName evidence="6">LacI-type transcriptional regulator</fullName>
    </submittedName>
</protein>
<reference evidence="6 7" key="1">
    <citation type="submission" date="2014-03" db="EMBL/GenBank/DDBJ databases">
        <title>Genomics of Bifidobacteria.</title>
        <authorList>
            <person name="Ventura M."/>
            <person name="Milani C."/>
            <person name="Lugli G.A."/>
        </authorList>
    </citation>
    <scope>NUCLEOTIDE SEQUENCE [LARGE SCALE GENOMIC DNA]</scope>
    <source>
        <strain evidence="6 7">LMG 11341</strain>
    </source>
</reference>
<dbReference type="GO" id="GO:0003700">
    <property type="term" value="F:DNA-binding transcription factor activity"/>
    <property type="evidence" value="ECO:0007669"/>
    <property type="project" value="TreeGrafter"/>
</dbReference>
<dbReference type="PANTHER" id="PTHR30146:SF95">
    <property type="entry name" value="RIBOSE OPERON REPRESSOR"/>
    <property type="match status" value="1"/>
</dbReference>
<evidence type="ECO:0000313" key="7">
    <source>
        <dbReference type="Proteomes" id="UP000029060"/>
    </source>
</evidence>
<gene>
    <name evidence="6" type="ORF">BMERY_1428</name>
</gene>
<accession>A0A087BGB4</accession>
<comment type="caution">
    <text evidence="6">The sequence shown here is derived from an EMBL/GenBank/DDBJ whole genome shotgun (WGS) entry which is preliminary data.</text>
</comment>
<sequence>MVGMRDVAKRAGVSLSTVSLVVNGTGYVSDDMRDRVRRAMSALHYVPNDLARNLSQNRANTVGIIVPTIRHPFFATLTASLQHVLAENGLQTLLCSTADAVNGEAEYVDMLRRRLMDGIVMGAHTEHAPDYWTSIHRPVVAFDRVLGEGIPSVGSDHVQGGRLIADLLIRTGARHVVVIGGPRNQFHEASGDEGTTFPTVRYHLALEAELAKAGVEYEYIGAGEVMDFAGYAGAVRSVFEREADYGSGRAVDAVVSSDIGAAMCVREAMARGVSVPDELQIVAYDGTYLTDLAGMTLTAVRQDFPAIAEQVANRMMGLIEGGTAAGAAGAAVDVTGRVGAADDKRSESVAIAGAADDGREPAIAGEAEHLIPVSLVTGATTRG</sequence>
<name>A0A087BGB4_9BIFI</name>
<dbReference type="Gene3D" id="1.10.260.40">
    <property type="entry name" value="lambda repressor-like DNA-binding domains"/>
    <property type="match status" value="1"/>
</dbReference>
<dbReference type="Pfam" id="PF13377">
    <property type="entry name" value="Peripla_BP_3"/>
    <property type="match status" value="1"/>
</dbReference>
<dbReference type="RefSeq" id="WP_033523951.1">
    <property type="nucleotide sequence ID" value="NZ_CAMJII010000010.1"/>
</dbReference>
<dbReference type="SUPFAM" id="SSF47413">
    <property type="entry name" value="lambda repressor-like DNA-binding domains"/>
    <property type="match status" value="1"/>
</dbReference>
<dbReference type="PROSITE" id="PS50932">
    <property type="entry name" value="HTH_LACI_2"/>
    <property type="match status" value="1"/>
</dbReference>